<sequence length="342" mass="40032">MNDGTLKTVYNIFSKYKTDVFFNITNLNNLDDSNNLDNLNNINNLNNNITNFDFDNIDDSDMDNFNKIKLMTKLKYYEEKEKHYGFISSMIQSKHIVQSIQTEPLIESTEIEPLIESTEIEPLIEPTEIEPLIEPTQIEPLIEPTEVEPVVGLTQTELTVEPIQTKLIDSVQIEQNVQSAHIETSKIHEIKDIVKINEADRQKLLIHNIMMVGNIKPYEKFWLENDTLTLDTNYFQRYIRWRHSQKRDIIIDFIEQIVRECMKILEKNNNENVNNIIRNSILVSCVDIVIIDSVDEIQEQSVLVVNGLKNMRITYPDKKEKIDKIIELLETNKIDLLTSRFM</sequence>
<evidence type="ECO:0000313" key="1">
    <source>
        <dbReference type="EMBL" id="AYV76582.1"/>
    </source>
</evidence>
<dbReference type="EMBL" id="MK071987">
    <property type="protein sequence ID" value="AYV76582.1"/>
    <property type="molecule type" value="Genomic_DNA"/>
</dbReference>
<name>A0A3G4ZNW1_9VIRU</name>
<accession>A0A3G4ZNW1</accession>
<proteinExistence type="predicted"/>
<gene>
    <name evidence="1" type="ORF">Terrestrivirus9_19</name>
</gene>
<protein>
    <submittedName>
        <fullName evidence="1">Uncharacterized protein</fullName>
    </submittedName>
</protein>
<reference evidence="1" key="1">
    <citation type="submission" date="2018-10" db="EMBL/GenBank/DDBJ databases">
        <title>Hidden diversity of soil giant viruses.</title>
        <authorList>
            <person name="Schulz F."/>
            <person name="Alteio L."/>
            <person name="Goudeau D."/>
            <person name="Ryan E.M."/>
            <person name="Malmstrom R.R."/>
            <person name="Blanchard J."/>
            <person name="Woyke T."/>
        </authorList>
    </citation>
    <scope>NUCLEOTIDE SEQUENCE</scope>
    <source>
        <strain evidence="1">TEV1</strain>
    </source>
</reference>
<organism evidence="1">
    <name type="scientific">Terrestrivirus sp</name>
    <dbReference type="NCBI Taxonomy" id="2487775"/>
    <lineage>
        <taxon>Viruses</taxon>
        <taxon>Varidnaviria</taxon>
        <taxon>Bamfordvirae</taxon>
        <taxon>Nucleocytoviricota</taxon>
        <taxon>Megaviricetes</taxon>
        <taxon>Imitervirales</taxon>
        <taxon>Mimiviridae</taxon>
        <taxon>Klosneuvirinae</taxon>
    </lineage>
</organism>